<keyword evidence="7 9" id="KW-1133">Transmembrane helix</keyword>
<proteinExistence type="inferred from homology"/>
<accession>A0A239TSV7</accession>
<feature type="transmembrane region" description="Helical" evidence="9">
    <location>
        <begin position="239"/>
        <end position="257"/>
    </location>
</feature>
<evidence type="ECO:0000313" key="12">
    <source>
        <dbReference type="Proteomes" id="UP000215383"/>
    </source>
</evidence>
<dbReference type="RefSeq" id="WP_027890343.1">
    <property type="nucleotide sequence ID" value="NZ_CALXYH010000019.1"/>
</dbReference>
<dbReference type="GeneID" id="78507272"/>
<evidence type="ECO:0000259" key="10">
    <source>
        <dbReference type="Pfam" id="PF00324"/>
    </source>
</evidence>
<dbReference type="PANTHER" id="PTHR43495">
    <property type="entry name" value="GABA PERMEASE"/>
    <property type="match status" value="1"/>
</dbReference>
<evidence type="ECO:0000256" key="2">
    <source>
        <dbReference type="ARBA" id="ARBA00008583"/>
    </source>
</evidence>
<dbReference type="GO" id="GO:0006865">
    <property type="term" value="P:amino acid transport"/>
    <property type="evidence" value="ECO:0007669"/>
    <property type="project" value="UniProtKB-KW"/>
</dbReference>
<keyword evidence="6" id="KW-0029">Amino-acid transport</keyword>
<keyword evidence="12" id="KW-1185">Reference proteome</keyword>
<dbReference type="FunFam" id="1.20.1740.10:FF:000001">
    <property type="entry name" value="Amino acid permease"/>
    <property type="match status" value="1"/>
</dbReference>
<dbReference type="eggNOG" id="COG1113">
    <property type="taxonomic scope" value="Bacteria"/>
</dbReference>
<dbReference type="AlphaFoldDB" id="A0A239TSV7"/>
<protein>
    <submittedName>
        <fullName evidence="11">General aromatic amino acid permease</fullName>
    </submittedName>
</protein>
<organism evidence="11 12">
    <name type="scientific">Megamonas hypermegale</name>
    <dbReference type="NCBI Taxonomy" id="158847"/>
    <lineage>
        <taxon>Bacteria</taxon>
        <taxon>Bacillati</taxon>
        <taxon>Bacillota</taxon>
        <taxon>Negativicutes</taxon>
        <taxon>Selenomonadales</taxon>
        <taxon>Selenomonadaceae</taxon>
        <taxon>Megamonas</taxon>
    </lineage>
</organism>
<feature type="transmembrane region" description="Helical" evidence="9">
    <location>
        <begin position="330"/>
        <end position="351"/>
    </location>
</feature>
<keyword evidence="8 9" id="KW-0472">Membrane</keyword>
<dbReference type="PIRSF" id="PIRSF006060">
    <property type="entry name" value="AA_transporter"/>
    <property type="match status" value="1"/>
</dbReference>
<keyword evidence="3" id="KW-0813">Transport</keyword>
<evidence type="ECO:0000256" key="3">
    <source>
        <dbReference type="ARBA" id="ARBA00022448"/>
    </source>
</evidence>
<sequence length="451" mass="50452">MNDNNNNKMQRGLKNRHIQMIALGTSIGTGLFYGSAPTIKLVGPGIIAAYALAGIFIFCIMRMVGEMSVKEPVSGSYVYFANKYLSRFAGYLSGWNYWFQYLLVCFAELSAIGIYVNFWFPDVPQWITVLICIIIITTINLISVKTFGEAEFWASLIKIVAICAMIVFGLYLIFTTMGPFPDNFSNLWKNGGFFPNGAWGFAQALTIVMFSFGGTELVGIAAGEAENPEKTLPRAINEILVRILIFYIGTMFVLMTLAPWNEVGMNGSPFVQIFSNIGIPAAANILNLVVIIAALSVYNSSLYSTSRILYNLAKDGNAPKIFGSLSRRGIPMVGILVSSGLSLFLVILTYILPEKVFMYLMTSIVAALIICWSTITITHMKFRLKFIKENRLDELHFKTFLFPYTNYFCILFLLAIVVIMFLMGSDMIISLGALVVWVIFIYITYIFKKKK</sequence>
<feature type="transmembrane region" description="Helical" evidence="9">
    <location>
        <begin position="428"/>
        <end position="447"/>
    </location>
</feature>
<dbReference type="GO" id="GO:0005886">
    <property type="term" value="C:plasma membrane"/>
    <property type="evidence" value="ECO:0007669"/>
    <property type="project" value="UniProtKB-SubCell"/>
</dbReference>
<gene>
    <name evidence="11" type="primary">aroP_2</name>
    <name evidence="11" type="ORF">SAMEA4364220_01270</name>
</gene>
<dbReference type="Proteomes" id="UP000215383">
    <property type="component" value="Chromosome 1"/>
</dbReference>
<feature type="transmembrane region" description="Helical" evidence="9">
    <location>
        <begin position="277"/>
        <end position="298"/>
    </location>
</feature>
<dbReference type="OrthoDB" id="9780162at2"/>
<keyword evidence="5 9" id="KW-0812">Transmembrane</keyword>
<feature type="domain" description="Amino acid permease/ SLC12A" evidence="10">
    <location>
        <begin position="17"/>
        <end position="450"/>
    </location>
</feature>
<dbReference type="PANTHER" id="PTHR43495:SF4">
    <property type="entry name" value="AROMATIC AMINO ACID TRANSPORT PROTEIN AROP"/>
    <property type="match status" value="1"/>
</dbReference>
<dbReference type="GO" id="GO:0055085">
    <property type="term" value="P:transmembrane transport"/>
    <property type="evidence" value="ECO:0007669"/>
    <property type="project" value="InterPro"/>
</dbReference>
<keyword evidence="4" id="KW-1003">Cell membrane</keyword>
<evidence type="ECO:0000256" key="6">
    <source>
        <dbReference type="ARBA" id="ARBA00022970"/>
    </source>
</evidence>
<evidence type="ECO:0000256" key="9">
    <source>
        <dbReference type="SAM" id="Phobius"/>
    </source>
</evidence>
<dbReference type="EMBL" id="LT906446">
    <property type="protein sequence ID" value="SNV00218.1"/>
    <property type="molecule type" value="Genomic_DNA"/>
</dbReference>
<feature type="transmembrane region" description="Helical" evidence="9">
    <location>
        <begin position="357"/>
        <end position="380"/>
    </location>
</feature>
<feature type="transmembrane region" description="Helical" evidence="9">
    <location>
        <begin position="156"/>
        <end position="177"/>
    </location>
</feature>
<feature type="transmembrane region" description="Helical" evidence="9">
    <location>
        <begin position="20"/>
        <end position="36"/>
    </location>
</feature>
<feature type="transmembrane region" description="Helical" evidence="9">
    <location>
        <begin position="197"/>
        <end position="218"/>
    </location>
</feature>
<feature type="transmembrane region" description="Helical" evidence="9">
    <location>
        <begin position="42"/>
        <end position="61"/>
    </location>
</feature>
<name>A0A239TSV7_9FIRM</name>
<evidence type="ECO:0000256" key="1">
    <source>
        <dbReference type="ARBA" id="ARBA00004651"/>
    </source>
</evidence>
<evidence type="ECO:0000256" key="4">
    <source>
        <dbReference type="ARBA" id="ARBA00022475"/>
    </source>
</evidence>
<evidence type="ECO:0000256" key="5">
    <source>
        <dbReference type="ARBA" id="ARBA00022692"/>
    </source>
</evidence>
<dbReference type="InterPro" id="IPR004841">
    <property type="entry name" value="AA-permease/SLC12A_dom"/>
</dbReference>
<dbReference type="Gene3D" id="1.20.1740.10">
    <property type="entry name" value="Amino acid/polyamine transporter I"/>
    <property type="match status" value="1"/>
</dbReference>
<evidence type="ECO:0000256" key="7">
    <source>
        <dbReference type="ARBA" id="ARBA00022989"/>
    </source>
</evidence>
<feature type="transmembrane region" description="Helical" evidence="9">
    <location>
        <begin position="126"/>
        <end position="144"/>
    </location>
</feature>
<comment type="similarity">
    <text evidence="2">Belongs to the amino acid-polyamine-organocation (APC) superfamily. Amino acid transporter (AAT) (TC 2.A.3.1) family.</text>
</comment>
<feature type="transmembrane region" description="Helical" evidence="9">
    <location>
        <begin position="97"/>
        <end position="120"/>
    </location>
</feature>
<dbReference type="Pfam" id="PF00324">
    <property type="entry name" value="AA_permease"/>
    <property type="match status" value="1"/>
</dbReference>
<evidence type="ECO:0000256" key="8">
    <source>
        <dbReference type="ARBA" id="ARBA00023136"/>
    </source>
</evidence>
<feature type="transmembrane region" description="Helical" evidence="9">
    <location>
        <begin position="401"/>
        <end position="422"/>
    </location>
</feature>
<comment type="subcellular location">
    <subcellularLocation>
        <location evidence="1">Cell membrane</location>
        <topology evidence="1">Multi-pass membrane protein</topology>
    </subcellularLocation>
</comment>
<evidence type="ECO:0000313" key="11">
    <source>
        <dbReference type="EMBL" id="SNV00218.1"/>
    </source>
</evidence>
<reference evidence="11 12" key="1">
    <citation type="submission" date="2017-06" db="EMBL/GenBank/DDBJ databases">
        <authorList>
            <consortium name="Pathogen Informatics"/>
        </authorList>
    </citation>
    <scope>NUCLEOTIDE SEQUENCE [LARGE SCALE GENOMIC DNA]</scope>
    <source>
        <strain evidence="11 12">NCTC10570</strain>
    </source>
</reference>